<evidence type="ECO:0000259" key="4">
    <source>
        <dbReference type="Pfam" id="PF22818"/>
    </source>
</evidence>
<keyword evidence="2" id="KW-0812">Transmembrane</keyword>
<dbReference type="InterPro" id="IPR045851">
    <property type="entry name" value="AMP-bd_C_sf"/>
</dbReference>
<dbReference type="AlphaFoldDB" id="A0A2M9A5U6"/>
<dbReference type="OrthoDB" id="9787658at2"/>
<proteinExistence type="inferred from homology"/>
<dbReference type="InterPro" id="IPR042099">
    <property type="entry name" value="ANL_N_sf"/>
</dbReference>
<reference evidence="5 6" key="1">
    <citation type="submission" date="2017-11" db="EMBL/GenBank/DDBJ databases">
        <title>Animal gut microbial communities from fecal samples from Wisconsin, USA.</title>
        <authorList>
            <person name="Neumann A."/>
        </authorList>
    </citation>
    <scope>NUCLEOTIDE SEQUENCE [LARGE SCALE GENOMIC DNA]</scope>
    <source>
        <strain evidence="5 6">UWS3</strain>
    </source>
</reference>
<sequence length="769" mass="86355">MKTVAGKILFAVLSVLYPILVFCGLRFWGLSPRKLSILLLLLAAFHLISASRKKQPGAASRLKEGCFVAFLLACGVAAFALDNALVLKFYPVLVNVGMLFFFGATLFRKPSFVFRLATFADKRILQTADRTSVERYCDRVTLTWCIFFILNGSVALWTVLCADEKIWSLYNGLISYILMGLLFVSEIGVRKMKQSQLQSYIPFSKIEADSRPDDSVVCFSGAGLSGDVKTWADFKADVSKVRQAVEAEPYTAWILNADDVYYFLVAIFALFQSQKKILFSANRQPEFIREIRKPDVGFLNDTGAEGALQIPKIIETYTAKSTWTPFDINQAKAAMYTSGTTGVPKEIPKEGWQYENEANALAERFAAGFANRNFYMTVNHHHIYGMAFSIFVPISAGLPIRRVRFEFPEELEQIVKEPAVIVASPAFLKRLAANRKKPLPFKKPPFWLSAGGLLPDEVANRVEELSGNGVQEIYGCTETGAIATRRIREKKLWTPVPPNKISFAENGCLKIDSSYTDIGGFVTGDLGKIEDDGTFQLMGRADSIVKIEEKRISLPEVENRLRQTGVVRDVRVVPMTGKRQFLAAAIVLNDEGVAKFHGVEKKDVNAFFKQHLSGFLENTVQPKKWRYLEELPQDAMGKIKTREVQALFEIPESPNFKILKYHLEGNKLTVKIVIPATSDYYDGHFPEFKLLPAVVQIDLILRFFRGFMKLPTTIEKMQRIKFSNPIFPEHPVTIEETYSPDTGKLAFKITGEDDKNCSGGTIVLKKENA</sequence>
<dbReference type="PANTHER" id="PTHR43201">
    <property type="entry name" value="ACYL-COA SYNTHETASE"/>
    <property type="match status" value="1"/>
</dbReference>
<dbReference type="InterPro" id="IPR000873">
    <property type="entry name" value="AMP-dep_synth/lig_dom"/>
</dbReference>
<evidence type="ECO:0000256" key="2">
    <source>
        <dbReference type="SAM" id="Phobius"/>
    </source>
</evidence>
<dbReference type="EMBL" id="PGEX01000001">
    <property type="protein sequence ID" value="PJJ41069.1"/>
    <property type="molecule type" value="Genomic_DNA"/>
</dbReference>
<feature type="transmembrane region" description="Helical" evidence="2">
    <location>
        <begin position="166"/>
        <end position="184"/>
    </location>
</feature>
<feature type="transmembrane region" description="Helical" evidence="2">
    <location>
        <begin position="140"/>
        <end position="160"/>
    </location>
</feature>
<keyword evidence="6" id="KW-1185">Reference proteome</keyword>
<dbReference type="Pfam" id="PF00501">
    <property type="entry name" value="AMP-binding"/>
    <property type="match status" value="1"/>
</dbReference>
<dbReference type="Proteomes" id="UP000231134">
    <property type="component" value="Unassembled WGS sequence"/>
</dbReference>
<protein>
    <submittedName>
        <fullName evidence="5">Acyl-coenzyme A synthetase/AMP-(Fatty) acid ligase</fullName>
    </submittedName>
</protein>
<keyword evidence="5" id="KW-0436">Ligase</keyword>
<dbReference type="InterPro" id="IPR054545">
    <property type="entry name" value="ApeI-like"/>
</dbReference>
<dbReference type="InterPro" id="IPR029069">
    <property type="entry name" value="HotDog_dom_sf"/>
</dbReference>
<accession>A0A2M9A5U6</accession>
<evidence type="ECO:0000256" key="1">
    <source>
        <dbReference type="ARBA" id="ARBA00006432"/>
    </source>
</evidence>
<feature type="transmembrane region" description="Helical" evidence="2">
    <location>
        <begin position="382"/>
        <end position="400"/>
    </location>
</feature>
<dbReference type="GO" id="GO:0006631">
    <property type="term" value="P:fatty acid metabolic process"/>
    <property type="evidence" value="ECO:0007669"/>
    <property type="project" value="TreeGrafter"/>
</dbReference>
<evidence type="ECO:0000313" key="5">
    <source>
        <dbReference type="EMBL" id="PJJ41069.1"/>
    </source>
</evidence>
<feature type="domain" description="ApeI dehydratase-like" evidence="4">
    <location>
        <begin position="664"/>
        <end position="760"/>
    </location>
</feature>
<evidence type="ECO:0000313" key="6">
    <source>
        <dbReference type="Proteomes" id="UP000231134"/>
    </source>
</evidence>
<feature type="transmembrane region" description="Helical" evidence="2">
    <location>
        <begin position="34"/>
        <end position="50"/>
    </location>
</feature>
<gene>
    <name evidence="5" type="ORF">BGX16_1024</name>
</gene>
<dbReference type="Gene3D" id="3.40.50.12780">
    <property type="entry name" value="N-terminal domain of ligase-like"/>
    <property type="match status" value="1"/>
</dbReference>
<dbReference type="Gene3D" id="3.10.129.10">
    <property type="entry name" value="Hotdog Thioesterase"/>
    <property type="match status" value="1"/>
</dbReference>
<feature type="domain" description="AMP-dependent synthetase/ligase" evidence="3">
    <location>
        <begin position="326"/>
        <end position="491"/>
    </location>
</feature>
<keyword evidence="2" id="KW-0472">Membrane</keyword>
<comment type="similarity">
    <text evidence="1">Belongs to the ATP-dependent AMP-binding enzyme family.</text>
</comment>
<dbReference type="PANTHER" id="PTHR43201:SF8">
    <property type="entry name" value="ACYL-COA SYNTHETASE FAMILY MEMBER 3"/>
    <property type="match status" value="1"/>
</dbReference>
<dbReference type="Pfam" id="PF22818">
    <property type="entry name" value="ApeI-like"/>
    <property type="match status" value="1"/>
</dbReference>
<dbReference type="GO" id="GO:0031956">
    <property type="term" value="F:medium-chain fatty acid-CoA ligase activity"/>
    <property type="evidence" value="ECO:0007669"/>
    <property type="project" value="TreeGrafter"/>
</dbReference>
<feature type="transmembrane region" description="Helical" evidence="2">
    <location>
        <begin position="7"/>
        <end position="28"/>
    </location>
</feature>
<keyword evidence="2" id="KW-1133">Transmembrane helix</keyword>
<dbReference type="SUPFAM" id="SSF56801">
    <property type="entry name" value="Acetyl-CoA synthetase-like"/>
    <property type="match status" value="1"/>
</dbReference>
<organism evidence="5 6">
    <name type="scientific">Hallerella succinigenes</name>
    <dbReference type="NCBI Taxonomy" id="1896222"/>
    <lineage>
        <taxon>Bacteria</taxon>
        <taxon>Pseudomonadati</taxon>
        <taxon>Fibrobacterota</taxon>
        <taxon>Fibrobacteria</taxon>
        <taxon>Fibrobacterales</taxon>
        <taxon>Fibrobacteraceae</taxon>
        <taxon>Hallerella</taxon>
    </lineage>
</organism>
<dbReference type="RefSeq" id="WP_100425079.1">
    <property type="nucleotide sequence ID" value="NZ_PGEX01000001.1"/>
</dbReference>
<dbReference type="SUPFAM" id="SSF54637">
    <property type="entry name" value="Thioesterase/thiol ester dehydrase-isomerase"/>
    <property type="match status" value="1"/>
</dbReference>
<comment type="caution">
    <text evidence="5">The sequence shown here is derived from an EMBL/GenBank/DDBJ whole genome shotgun (WGS) entry which is preliminary data.</text>
</comment>
<feature type="transmembrane region" description="Helical" evidence="2">
    <location>
        <begin position="62"/>
        <end position="81"/>
    </location>
</feature>
<dbReference type="Gene3D" id="3.30.300.30">
    <property type="match status" value="1"/>
</dbReference>
<evidence type="ECO:0000259" key="3">
    <source>
        <dbReference type="Pfam" id="PF00501"/>
    </source>
</evidence>
<name>A0A2M9A5U6_9BACT</name>